<feature type="transmembrane region" description="Helical" evidence="3">
    <location>
        <begin position="272"/>
        <end position="291"/>
    </location>
</feature>
<dbReference type="Proteomes" id="UP001140560">
    <property type="component" value="Unassembled WGS sequence"/>
</dbReference>
<feature type="transmembrane region" description="Helical" evidence="3">
    <location>
        <begin position="303"/>
        <end position="324"/>
    </location>
</feature>
<sequence length="338" mass="35816">MGMHVRMLCFAGTVCIALGLATAAAGHSLWVLFSCQGILVGLGSGILLYILSPILPEYFPRRSGLAQGTMGTAAALGGMAFTFALPSLLENVGTRATLGILAAFSFVILSVASALALPPRKFERRSSETVGWRAFKSPLFTSLALVNLVHPLTLAIPMAFGPEFAESLGLGVKRAAFLLAMNSGVGIPSRLGAGALADKIGHQNTLMIATGIYAFATWALWLSSALTNSVGLYIGMSVCHGLISGVFNTVMNSVQKELFGDEMYYPKNGALTSIKGVGYVCSLPIAGALVTKVADEYVRGKDFLRLIVYTGVLLTISFACLLNVRRIDAKKVGWKWAR</sequence>
<proteinExistence type="inferred from homology"/>
<dbReference type="Pfam" id="PF07690">
    <property type="entry name" value="MFS_1"/>
    <property type="match status" value="1"/>
</dbReference>
<evidence type="ECO:0000313" key="6">
    <source>
        <dbReference type="Proteomes" id="UP001140560"/>
    </source>
</evidence>
<dbReference type="InterPro" id="IPR020846">
    <property type="entry name" value="MFS_dom"/>
</dbReference>
<comment type="subcellular location">
    <subcellularLocation>
        <location evidence="1">Membrane</location>
        <topology evidence="1">Multi-pass membrane protein</topology>
    </subcellularLocation>
</comment>
<evidence type="ECO:0000256" key="1">
    <source>
        <dbReference type="ARBA" id="ARBA00004141"/>
    </source>
</evidence>
<feature type="transmembrane region" description="Helical" evidence="3">
    <location>
        <begin position="33"/>
        <end position="52"/>
    </location>
</feature>
<evidence type="ECO:0000256" key="2">
    <source>
        <dbReference type="ARBA" id="ARBA00006727"/>
    </source>
</evidence>
<dbReference type="Gene3D" id="1.20.1250.20">
    <property type="entry name" value="MFS general substrate transporter like domains"/>
    <property type="match status" value="2"/>
</dbReference>
<dbReference type="PROSITE" id="PS50850">
    <property type="entry name" value="MFS"/>
    <property type="match status" value="1"/>
</dbReference>
<dbReference type="PANTHER" id="PTHR11360">
    <property type="entry name" value="MONOCARBOXYLATE TRANSPORTER"/>
    <property type="match status" value="1"/>
</dbReference>
<comment type="caution">
    <text evidence="5">The sequence shown here is derived from an EMBL/GenBank/DDBJ whole genome shotgun (WGS) entry which is preliminary data.</text>
</comment>
<keyword evidence="6" id="KW-1185">Reference proteome</keyword>
<evidence type="ECO:0000313" key="5">
    <source>
        <dbReference type="EMBL" id="KAJ4368938.1"/>
    </source>
</evidence>
<organism evidence="5 6">
    <name type="scientific">Neocucurbitaria cava</name>
    <dbReference type="NCBI Taxonomy" id="798079"/>
    <lineage>
        <taxon>Eukaryota</taxon>
        <taxon>Fungi</taxon>
        <taxon>Dikarya</taxon>
        <taxon>Ascomycota</taxon>
        <taxon>Pezizomycotina</taxon>
        <taxon>Dothideomycetes</taxon>
        <taxon>Pleosporomycetidae</taxon>
        <taxon>Pleosporales</taxon>
        <taxon>Pleosporineae</taxon>
        <taxon>Cucurbitariaceae</taxon>
        <taxon>Neocucurbitaria</taxon>
    </lineage>
</organism>
<dbReference type="PROSITE" id="PS51257">
    <property type="entry name" value="PROKAR_LIPOPROTEIN"/>
    <property type="match status" value="1"/>
</dbReference>
<accession>A0A9W9CL96</accession>
<dbReference type="InterPro" id="IPR011701">
    <property type="entry name" value="MFS"/>
</dbReference>
<feature type="transmembrane region" description="Helical" evidence="3">
    <location>
        <begin position="230"/>
        <end position="251"/>
    </location>
</feature>
<protein>
    <recommendedName>
        <fullName evidence="4">Major facilitator superfamily (MFS) profile domain-containing protein</fullName>
    </recommendedName>
</protein>
<feature type="domain" description="Major facilitator superfamily (MFS) profile" evidence="4">
    <location>
        <begin position="139"/>
        <end position="338"/>
    </location>
</feature>
<gene>
    <name evidence="5" type="ORF">N0V83_006020</name>
</gene>
<dbReference type="PANTHER" id="PTHR11360:SF302">
    <property type="entry name" value="MAJOR FACILITATOR SUPERFAMILY (MFS) PROFILE DOMAIN-CONTAINING PROTEIN"/>
    <property type="match status" value="1"/>
</dbReference>
<dbReference type="SUPFAM" id="SSF103473">
    <property type="entry name" value="MFS general substrate transporter"/>
    <property type="match status" value="1"/>
</dbReference>
<feature type="transmembrane region" description="Helical" evidence="3">
    <location>
        <begin position="138"/>
        <end position="160"/>
    </location>
</feature>
<keyword evidence="3" id="KW-0812">Transmembrane</keyword>
<dbReference type="AlphaFoldDB" id="A0A9W9CL96"/>
<dbReference type="InterPro" id="IPR050327">
    <property type="entry name" value="Proton-linked_MCT"/>
</dbReference>
<evidence type="ECO:0000259" key="4">
    <source>
        <dbReference type="PROSITE" id="PS50850"/>
    </source>
</evidence>
<dbReference type="OrthoDB" id="6499973at2759"/>
<dbReference type="GO" id="GO:0022857">
    <property type="term" value="F:transmembrane transporter activity"/>
    <property type="evidence" value="ECO:0007669"/>
    <property type="project" value="InterPro"/>
</dbReference>
<feature type="transmembrane region" description="Helical" evidence="3">
    <location>
        <begin position="205"/>
        <end position="224"/>
    </location>
</feature>
<evidence type="ECO:0000256" key="3">
    <source>
        <dbReference type="SAM" id="Phobius"/>
    </source>
</evidence>
<dbReference type="EMBL" id="JAPEUY010000010">
    <property type="protein sequence ID" value="KAJ4368938.1"/>
    <property type="molecule type" value="Genomic_DNA"/>
</dbReference>
<keyword evidence="3" id="KW-0472">Membrane</keyword>
<comment type="similarity">
    <text evidence="2">Belongs to the major facilitator superfamily. Monocarboxylate porter (TC 2.A.1.13) family.</text>
</comment>
<feature type="transmembrane region" description="Helical" evidence="3">
    <location>
        <begin position="96"/>
        <end position="117"/>
    </location>
</feature>
<name>A0A9W9CL96_9PLEO</name>
<dbReference type="InterPro" id="IPR036259">
    <property type="entry name" value="MFS_trans_sf"/>
</dbReference>
<dbReference type="GO" id="GO:0016020">
    <property type="term" value="C:membrane"/>
    <property type="evidence" value="ECO:0007669"/>
    <property type="project" value="UniProtKB-SubCell"/>
</dbReference>
<reference evidence="5" key="1">
    <citation type="submission" date="2022-10" db="EMBL/GenBank/DDBJ databases">
        <title>Tapping the CABI collections for fungal endophytes: first genome assemblies for Collariella, Neodidymelliopsis, Ascochyta clinopodiicola, Didymella pomorum, Didymosphaeria variabile, Neocosmospora piperis and Neocucurbitaria cava.</title>
        <authorList>
            <person name="Hill R."/>
        </authorList>
    </citation>
    <scope>NUCLEOTIDE SEQUENCE</scope>
    <source>
        <strain evidence="5">IMI 356814</strain>
    </source>
</reference>
<feature type="transmembrane region" description="Helical" evidence="3">
    <location>
        <begin position="64"/>
        <end position="84"/>
    </location>
</feature>
<keyword evidence="3" id="KW-1133">Transmembrane helix</keyword>